<proteinExistence type="predicted"/>
<feature type="region of interest" description="Disordered" evidence="1">
    <location>
        <begin position="1"/>
        <end position="42"/>
    </location>
</feature>
<organism evidence="2 3">
    <name type="scientific">Archangium gephyra</name>
    <dbReference type="NCBI Taxonomy" id="48"/>
    <lineage>
        <taxon>Bacteria</taxon>
        <taxon>Pseudomonadati</taxon>
        <taxon>Myxococcota</taxon>
        <taxon>Myxococcia</taxon>
        <taxon>Myxococcales</taxon>
        <taxon>Cystobacterineae</taxon>
        <taxon>Archangiaceae</taxon>
        <taxon>Archangium</taxon>
    </lineage>
</organism>
<dbReference type="Pfam" id="PF09536">
    <property type="entry name" value="DUF2378"/>
    <property type="match status" value="1"/>
</dbReference>
<dbReference type="EMBL" id="QFQP01000013">
    <property type="protein sequence ID" value="PZR11886.1"/>
    <property type="molecule type" value="Genomic_DNA"/>
</dbReference>
<evidence type="ECO:0000256" key="1">
    <source>
        <dbReference type="SAM" id="MobiDB-lite"/>
    </source>
</evidence>
<gene>
    <name evidence="2" type="ORF">DI536_16255</name>
</gene>
<evidence type="ECO:0000313" key="3">
    <source>
        <dbReference type="Proteomes" id="UP000249061"/>
    </source>
</evidence>
<reference evidence="2 3" key="1">
    <citation type="submission" date="2017-08" db="EMBL/GenBank/DDBJ databases">
        <title>Infants hospitalized years apart are colonized by the same room-sourced microbial strains.</title>
        <authorList>
            <person name="Brooks B."/>
            <person name="Olm M.R."/>
            <person name="Firek B.A."/>
            <person name="Baker R."/>
            <person name="Thomas B.C."/>
            <person name="Morowitz M.J."/>
            <person name="Banfield J.F."/>
        </authorList>
    </citation>
    <scope>NUCLEOTIDE SEQUENCE [LARGE SCALE GENOMIC DNA]</scope>
    <source>
        <strain evidence="2">S2_003_000_R2_14</strain>
    </source>
</reference>
<feature type="compositionally biased region" description="Polar residues" evidence="1">
    <location>
        <begin position="17"/>
        <end position="26"/>
    </location>
</feature>
<dbReference type="NCBIfam" id="TIGR02265">
    <property type="entry name" value="Mxa_TIGR02265"/>
    <property type="match status" value="1"/>
</dbReference>
<dbReference type="AlphaFoldDB" id="A0A2W5TH48"/>
<evidence type="ECO:0008006" key="4">
    <source>
        <dbReference type="Google" id="ProtNLM"/>
    </source>
</evidence>
<accession>A0A2W5TH48</accession>
<dbReference type="Proteomes" id="UP000249061">
    <property type="component" value="Unassembled WGS sequence"/>
</dbReference>
<comment type="caution">
    <text evidence="2">The sequence shown here is derived from an EMBL/GenBank/DDBJ whole genome shotgun (WGS) entry which is preliminary data.</text>
</comment>
<protein>
    <recommendedName>
        <fullName evidence="4">TIGR02265 family protein</fullName>
    </recommendedName>
</protein>
<sequence length="216" mass="23416">MLQTAISRLLEGDSQTRESSGGSPQTEPWRVARSDDAPMTASGSRMTVGMVVDALLNALTPPTDDEAALIERLGLKPGRVAWDLSRWLELVDASASSRFAALPEGERYAEVGRLFMSGFAQTPAGDALLSLMRVIGPERAMRRLTLNLRDATDFVTVDVDPLPPNGLRLRFSDVSRPGFFVGVLEAVLIAADAVYPVVQLSSREGRAATFDVRWSP</sequence>
<dbReference type="InterPro" id="IPR011751">
    <property type="entry name" value="Mxa_paralog_2265"/>
</dbReference>
<name>A0A2W5TH48_9BACT</name>
<evidence type="ECO:0000313" key="2">
    <source>
        <dbReference type="EMBL" id="PZR11886.1"/>
    </source>
</evidence>